<dbReference type="Proteomes" id="UP000284202">
    <property type="component" value="Unassembled WGS sequence"/>
</dbReference>
<dbReference type="Pfam" id="PF13578">
    <property type="entry name" value="Methyltransf_24"/>
    <property type="match status" value="1"/>
</dbReference>
<dbReference type="InterPro" id="IPR029063">
    <property type="entry name" value="SAM-dependent_MTases_sf"/>
</dbReference>
<keyword evidence="3" id="KW-1185">Reference proteome</keyword>
<protein>
    <submittedName>
        <fullName evidence="2">Class I SAM-dependent methyltransferase</fullName>
    </submittedName>
</protein>
<keyword evidence="2" id="KW-0808">Transferase</keyword>
<name>A0A418ST76_9RHOB</name>
<reference evidence="3" key="1">
    <citation type="submission" date="2018-09" db="EMBL/GenBank/DDBJ databases">
        <title>Acidovorax cavernicola nov. sp. isolated from Gruta de las Maravillas (Aracena, Spain).</title>
        <authorList>
            <person name="Jurado V."/>
            <person name="Gutierrez-Patricio S."/>
            <person name="Gonzalez-Pimentel J.L."/>
            <person name="Miller A.Z."/>
            <person name="Laiz L."/>
            <person name="Saiz-Jimenez C."/>
        </authorList>
    </citation>
    <scope>NUCLEOTIDE SEQUENCE [LARGE SCALE GENOMIC DNA]</scope>
    <source>
        <strain evidence="3">1011MAR3C25</strain>
    </source>
</reference>
<feature type="compositionally biased region" description="Basic and acidic residues" evidence="1">
    <location>
        <begin position="1"/>
        <end position="11"/>
    </location>
</feature>
<evidence type="ECO:0000313" key="2">
    <source>
        <dbReference type="EMBL" id="RJE84122.1"/>
    </source>
</evidence>
<dbReference type="RefSeq" id="WP_119749940.1">
    <property type="nucleotide sequence ID" value="NZ_QZCG01000009.1"/>
</dbReference>
<proteinExistence type="predicted"/>
<dbReference type="SUPFAM" id="SSF53335">
    <property type="entry name" value="S-adenosyl-L-methionine-dependent methyltransferases"/>
    <property type="match status" value="1"/>
</dbReference>
<evidence type="ECO:0000256" key="1">
    <source>
        <dbReference type="SAM" id="MobiDB-lite"/>
    </source>
</evidence>
<evidence type="ECO:0000313" key="3">
    <source>
        <dbReference type="Proteomes" id="UP000284202"/>
    </source>
</evidence>
<organism evidence="2 3">
    <name type="scientific">Paracoccus onubensis</name>
    <dbReference type="NCBI Taxonomy" id="1675788"/>
    <lineage>
        <taxon>Bacteria</taxon>
        <taxon>Pseudomonadati</taxon>
        <taxon>Pseudomonadota</taxon>
        <taxon>Alphaproteobacteria</taxon>
        <taxon>Rhodobacterales</taxon>
        <taxon>Paracoccaceae</taxon>
        <taxon>Paracoccus</taxon>
    </lineage>
</organism>
<comment type="caution">
    <text evidence="2">The sequence shown here is derived from an EMBL/GenBank/DDBJ whole genome shotgun (WGS) entry which is preliminary data.</text>
</comment>
<accession>A0A418ST76</accession>
<dbReference type="Gene3D" id="3.40.50.150">
    <property type="entry name" value="Vaccinia Virus protein VP39"/>
    <property type="match status" value="1"/>
</dbReference>
<sequence length="258" mass="28535">MDHPTGEREQTEECNPPKSALDSPRLPVTYLREKSSTWDRVRFREVLEAPIDPATLGEIAHRRVALRNFAPWRLHEAYDDNAHSGHPPIAVTSDIVSISPAYGSVLYNLARSVNAKLILEDGAGFGISSMYLAAAAREEQGGILLSFEISKYSQLAQASVNLVDPGSRVVQDDFACFPSHLAGTAQVDFAFVDAMHEKDSMLRSFKSLSGWMGAQSIIVVDDLSYSESARDGFKAMMRMEQHNFVCIVNQRFGVLIRG</sequence>
<feature type="region of interest" description="Disordered" evidence="1">
    <location>
        <begin position="1"/>
        <end position="25"/>
    </location>
</feature>
<dbReference type="PANTHER" id="PTHR43167:SF1">
    <property type="entry name" value="PUTATIVE (AFU_ORTHOLOGUE AFUA_6G01830)-RELATED"/>
    <property type="match status" value="1"/>
</dbReference>
<gene>
    <name evidence="2" type="ORF">D3P04_14030</name>
</gene>
<dbReference type="PANTHER" id="PTHR43167">
    <property type="entry name" value="PUTATIVE (AFU_ORTHOLOGUE AFUA_6G01830)-RELATED"/>
    <property type="match status" value="1"/>
</dbReference>
<keyword evidence="2" id="KW-0489">Methyltransferase</keyword>
<dbReference type="EMBL" id="QZCG01000009">
    <property type="protein sequence ID" value="RJE84122.1"/>
    <property type="molecule type" value="Genomic_DNA"/>
</dbReference>
<dbReference type="GO" id="GO:0032259">
    <property type="term" value="P:methylation"/>
    <property type="evidence" value="ECO:0007669"/>
    <property type="project" value="UniProtKB-KW"/>
</dbReference>
<dbReference type="OrthoDB" id="9799672at2"/>
<dbReference type="GO" id="GO:0008168">
    <property type="term" value="F:methyltransferase activity"/>
    <property type="evidence" value="ECO:0007669"/>
    <property type="project" value="UniProtKB-KW"/>
</dbReference>
<dbReference type="AlphaFoldDB" id="A0A418ST76"/>